<dbReference type="Proteomes" id="UP000001017">
    <property type="component" value="Chromosome"/>
</dbReference>
<dbReference type="HOGENOM" id="CLU_1656982_0_0_2"/>
<gene>
    <name evidence="2" type="ORF">TVG1372228</name>
</gene>
<protein>
    <submittedName>
        <fullName evidence="2">TVG1372228 protein</fullName>
    </submittedName>
</protein>
<dbReference type="GO" id="GO:0003995">
    <property type="term" value="F:acyl-CoA dehydrogenase activity"/>
    <property type="evidence" value="ECO:0007669"/>
    <property type="project" value="TreeGrafter"/>
</dbReference>
<dbReference type="PANTHER" id="PTHR43884">
    <property type="entry name" value="ACYL-COA DEHYDROGENASE"/>
    <property type="match status" value="1"/>
</dbReference>
<dbReference type="Gene3D" id="1.10.540.10">
    <property type="entry name" value="Acyl-CoA dehydrogenase/oxidase, N-terminal domain"/>
    <property type="match status" value="1"/>
</dbReference>
<dbReference type="GO" id="GO:0050660">
    <property type="term" value="F:flavin adenine dinucleotide binding"/>
    <property type="evidence" value="ECO:0007669"/>
    <property type="project" value="InterPro"/>
</dbReference>
<proteinExistence type="predicted"/>
<dbReference type="InterPro" id="IPR037069">
    <property type="entry name" value="AcylCoA_DH/ox_N_sf"/>
</dbReference>
<sequence length="159" mass="17393">MMEEYEILRNTVREFANKEIENISKDIEIKGIPDTLVLKLGAQGFLAATAPQEKGGSGLDELGYIIVLEELSRVSPSVAMKVFLTNFYLQLNPDDDVNYIASGKKRVSVAFPDYYARGKSGKVEVSAGKINATKENVINANVEAIALTDGKDVYAVSKE</sequence>
<organism evidence="2 3">
    <name type="scientific">Thermoplasma volcanium (strain ATCC 51530 / DSM 4299 / JCM 9571 / NBRC 15438 / GSS1)</name>
    <dbReference type="NCBI Taxonomy" id="273116"/>
    <lineage>
        <taxon>Archaea</taxon>
        <taxon>Methanobacteriati</taxon>
        <taxon>Thermoplasmatota</taxon>
        <taxon>Thermoplasmata</taxon>
        <taxon>Thermoplasmatales</taxon>
        <taxon>Thermoplasmataceae</taxon>
        <taxon>Thermoplasma</taxon>
    </lineage>
</organism>
<name>Q978T6_THEVO</name>
<evidence type="ECO:0000313" key="2">
    <source>
        <dbReference type="EMBL" id="BAB60471.1"/>
    </source>
</evidence>
<dbReference type="KEGG" id="tvo:TVG1372228"/>
<reference evidence="2 3" key="2">
    <citation type="journal article" date="2000" name="Proc. Natl. Acad. Sci. U.S.A.">
        <title>Archaeal adaptation to higher temperatures revealed by genomic sequence of Thermoplasma volcanium.</title>
        <authorList>
            <person name="Kawashima T."/>
            <person name="Amano N."/>
            <person name="Koike H."/>
            <person name="Makino S."/>
            <person name="Higuchi S."/>
            <person name="Kawashima-Ohya Y."/>
            <person name="Watanabe K."/>
            <person name="Yamazaki M."/>
            <person name="Kanehori K."/>
            <person name="Kawamoto T."/>
            <person name="Nunoshiba T."/>
            <person name="Yamamoto Y."/>
            <person name="Aramaki H."/>
            <person name="Makino K."/>
            <person name="Suzuki M."/>
        </authorList>
    </citation>
    <scope>NUCLEOTIDE SEQUENCE [LARGE SCALE GENOMIC DNA]</scope>
    <source>
        <strain evidence="3">ATCC 51530 / DSM 4299 / JCM 9571 / NBRC 15438 / GSS1</strain>
    </source>
</reference>
<dbReference type="PaxDb" id="273116-14325568"/>
<dbReference type="InterPro" id="IPR009100">
    <property type="entry name" value="AcylCoA_DH/oxidase_NM_dom_sf"/>
</dbReference>
<evidence type="ECO:0000313" key="3">
    <source>
        <dbReference type="Proteomes" id="UP000001017"/>
    </source>
</evidence>
<dbReference type="PhylomeDB" id="Q978T6"/>
<feature type="domain" description="Acyl-CoA dehydrogenase/oxidase N-terminal" evidence="1">
    <location>
        <begin position="3"/>
        <end position="84"/>
    </location>
</feature>
<dbReference type="SUPFAM" id="SSF56645">
    <property type="entry name" value="Acyl-CoA dehydrogenase NM domain-like"/>
    <property type="match status" value="1"/>
</dbReference>
<dbReference type="EMBL" id="BA000011">
    <property type="protein sequence ID" value="BAB60471.1"/>
    <property type="molecule type" value="Genomic_DNA"/>
</dbReference>
<dbReference type="Pfam" id="PF02771">
    <property type="entry name" value="Acyl-CoA_dh_N"/>
    <property type="match status" value="1"/>
</dbReference>
<dbReference type="InterPro" id="IPR013786">
    <property type="entry name" value="AcylCoA_DH/ox_N"/>
</dbReference>
<dbReference type="STRING" id="273116.gene:9382137"/>
<reference evidence="2 3" key="1">
    <citation type="journal article" date="1999" name="Proc. Jpn. Acad.">
        <title>Determination of the complete genomic DNA sequence of Thermoplasma volvanium GSS1.</title>
        <authorList>
            <person name="Kawashima T."/>
            <person name="Yamamoto Y."/>
            <person name="Aramaki H."/>
            <person name="Nunoshiba T."/>
            <person name="Kawamoto T."/>
            <person name="Watanabe K."/>
            <person name="Yamazaki M."/>
            <person name="Kanehori K."/>
            <person name="Amano N."/>
            <person name="Ohya Y."/>
            <person name="Makino K."/>
            <person name="Suzuki M."/>
        </authorList>
    </citation>
    <scope>NUCLEOTIDE SEQUENCE [LARGE SCALE GENOMIC DNA]</scope>
    <source>
        <strain evidence="3">ATCC 51530 / DSM 4299 / JCM 9571 / NBRC 15438 / GSS1</strain>
    </source>
</reference>
<accession>Q978T6</accession>
<dbReference type="eggNOG" id="arCOG01707">
    <property type="taxonomic scope" value="Archaea"/>
</dbReference>
<evidence type="ECO:0000259" key="1">
    <source>
        <dbReference type="Pfam" id="PF02771"/>
    </source>
</evidence>
<dbReference type="PANTHER" id="PTHR43884:SF12">
    <property type="entry name" value="ISOVALERYL-COA DEHYDROGENASE, MITOCHONDRIAL-RELATED"/>
    <property type="match status" value="1"/>
</dbReference>
<dbReference type="OrthoDB" id="275197at2157"/>
<dbReference type="AlphaFoldDB" id="Q978T6"/>
<keyword evidence="3" id="KW-1185">Reference proteome</keyword>